<comment type="caution">
    <text evidence="1">The sequence shown here is derived from an EMBL/GenBank/DDBJ whole genome shotgun (WGS) entry which is preliminary data.</text>
</comment>
<evidence type="ECO:0000313" key="1">
    <source>
        <dbReference type="EMBL" id="KAI3370787.1"/>
    </source>
</evidence>
<proteinExistence type="predicted"/>
<protein>
    <submittedName>
        <fullName evidence="1">Uncharacterized protein</fullName>
    </submittedName>
</protein>
<dbReference type="EMBL" id="CM041536">
    <property type="protein sequence ID" value="KAI3370787.1"/>
    <property type="molecule type" value="Genomic_DNA"/>
</dbReference>
<evidence type="ECO:0000313" key="2">
    <source>
        <dbReference type="Proteomes" id="UP000831701"/>
    </source>
</evidence>
<accession>A0ACB8WSI2</accession>
<dbReference type="Proteomes" id="UP000831701">
    <property type="component" value="Chromosome 6"/>
</dbReference>
<name>A0ACB8WSI2_9TELE</name>
<organism evidence="1 2">
    <name type="scientific">Scortum barcoo</name>
    <name type="common">barcoo grunter</name>
    <dbReference type="NCBI Taxonomy" id="214431"/>
    <lineage>
        <taxon>Eukaryota</taxon>
        <taxon>Metazoa</taxon>
        <taxon>Chordata</taxon>
        <taxon>Craniata</taxon>
        <taxon>Vertebrata</taxon>
        <taxon>Euteleostomi</taxon>
        <taxon>Actinopterygii</taxon>
        <taxon>Neopterygii</taxon>
        <taxon>Teleostei</taxon>
        <taxon>Neoteleostei</taxon>
        <taxon>Acanthomorphata</taxon>
        <taxon>Eupercaria</taxon>
        <taxon>Centrarchiformes</taxon>
        <taxon>Terapontoidei</taxon>
        <taxon>Terapontidae</taxon>
        <taxon>Scortum</taxon>
    </lineage>
</organism>
<gene>
    <name evidence="1" type="ORF">L3Q82_007322</name>
</gene>
<sequence length="159" mass="18250">MAVRSLYDDRSKELGSHCQQRSQRPEGVWFGNHRISSILFADDVVLLASLNQDLQHVLGRFAAVCEGSWDENQHLQVRGHGSRLEKGGLPSPGWWRGPDRRIGAASAVMWSVYRTIVVKKEPSQKAKLSIYRSIYAPTLTYGYELWMMKVQDCRYKRPK</sequence>
<keyword evidence="2" id="KW-1185">Reference proteome</keyword>
<reference evidence="1" key="1">
    <citation type="submission" date="2022-04" db="EMBL/GenBank/DDBJ databases">
        <title>Jade perch genome.</title>
        <authorList>
            <person name="Chao B."/>
        </authorList>
    </citation>
    <scope>NUCLEOTIDE SEQUENCE</scope>
    <source>
        <strain evidence="1">CB-2022</strain>
    </source>
</reference>